<keyword evidence="3" id="KW-1185">Reference proteome</keyword>
<dbReference type="PROSITE" id="PS51782">
    <property type="entry name" value="LYSM"/>
    <property type="match status" value="1"/>
</dbReference>
<dbReference type="Gene3D" id="3.10.350.10">
    <property type="entry name" value="LysM domain"/>
    <property type="match status" value="1"/>
</dbReference>
<evidence type="ECO:0000259" key="1">
    <source>
        <dbReference type="PROSITE" id="PS51782"/>
    </source>
</evidence>
<dbReference type="CDD" id="cd00118">
    <property type="entry name" value="LysM"/>
    <property type="match status" value="1"/>
</dbReference>
<dbReference type="OrthoDB" id="370541at2"/>
<dbReference type="Gene3D" id="2.60.40.10">
    <property type="entry name" value="Immunoglobulins"/>
    <property type="match status" value="1"/>
</dbReference>
<protein>
    <submittedName>
        <fullName evidence="2">LysM peptidoglycan-binding domain-containing protein</fullName>
    </submittedName>
</protein>
<dbReference type="AlphaFoldDB" id="A0A3A8AZY6"/>
<name>A0A3A8AZY6_9RHOB</name>
<feature type="domain" description="LysM" evidence="1">
    <location>
        <begin position="111"/>
        <end position="160"/>
    </location>
</feature>
<reference evidence="2 3" key="1">
    <citation type="submission" date="2018-09" db="EMBL/GenBank/DDBJ databases">
        <title>Roseovarius spongiae sp. nov., isolated from a marine sponge.</title>
        <authorList>
            <person name="Zhuang L."/>
            <person name="Luo L."/>
        </authorList>
    </citation>
    <scope>NUCLEOTIDE SEQUENCE [LARGE SCALE GENOMIC DNA]</scope>
    <source>
        <strain evidence="2 3">HN-E21</strain>
    </source>
</reference>
<dbReference type="PANTHER" id="PTHR34700">
    <property type="entry name" value="POTASSIUM BINDING PROTEIN KBP"/>
    <property type="match status" value="1"/>
</dbReference>
<evidence type="ECO:0000313" key="3">
    <source>
        <dbReference type="Proteomes" id="UP000281128"/>
    </source>
</evidence>
<dbReference type="Pfam" id="PF01476">
    <property type="entry name" value="LysM"/>
    <property type="match status" value="1"/>
</dbReference>
<dbReference type="SMART" id="SM00257">
    <property type="entry name" value="LysM"/>
    <property type="match status" value="1"/>
</dbReference>
<gene>
    <name evidence="2" type="ORF">D6850_03720</name>
</gene>
<dbReference type="PANTHER" id="PTHR34700:SF4">
    <property type="entry name" value="PHAGE-LIKE ELEMENT PBSX PROTEIN XKDP"/>
    <property type="match status" value="1"/>
</dbReference>
<comment type="caution">
    <text evidence="2">The sequence shown here is derived from an EMBL/GenBank/DDBJ whole genome shotgun (WGS) entry which is preliminary data.</text>
</comment>
<evidence type="ECO:0000313" key="2">
    <source>
        <dbReference type="EMBL" id="RKF17259.1"/>
    </source>
</evidence>
<sequence>MGAAPELMSQVALDAITYSDTGAVQLAGRGSGQGFVRIYLDNAPLTTSRIAADGRWRTDLPQVDTGVYTLRVDEVDEAGKVVSRVETPFKREDETIVAEAEADAGSLARIRAVTVQPGNTLWAISRENYGEGILYVRVYEANKDRIRDPDLIYPGQIFNVPE</sequence>
<dbReference type="Proteomes" id="UP000281128">
    <property type="component" value="Unassembled WGS sequence"/>
</dbReference>
<accession>A0A3A8AZY6</accession>
<dbReference type="InterPro" id="IPR052196">
    <property type="entry name" value="Bact_Kbp"/>
</dbReference>
<dbReference type="InterPro" id="IPR036779">
    <property type="entry name" value="LysM_dom_sf"/>
</dbReference>
<dbReference type="InterPro" id="IPR013783">
    <property type="entry name" value="Ig-like_fold"/>
</dbReference>
<dbReference type="InterPro" id="IPR018392">
    <property type="entry name" value="LysM"/>
</dbReference>
<dbReference type="EMBL" id="RAPE01000001">
    <property type="protein sequence ID" value="RKF17259.1"/>
    <property type="molecule type" value="Genomic_DNA"/>
</dbReference>
<organism evidence="2 3">
    <name type="scientific">Roseovarius spongiae</name>
    <dbReference type="NCBI Taxonomy" id="2320272"/>
    <lineage>
        <taxon>Bacteria</taxon>
        <taxon>Pseudomonadati</taxon>
        <taxon>Pseudomonadota</taxon>
        <taxon>Alphaproteobacteria</taxon>
        <taxon>Rhodobacterales</taxon>
        <taxon>Roseobacteraceae</taxon>
        <taxon>Roseovarius</taxon>
    </lineage>
</organism>
<proteinExistence type="predicted"/>